<proteinExistence type="predicted"/>
<evidence type="ECO:0000259" key="1">
    <source>
        <dbReference type="Pfam" id="PF04991"/>
    </source>
</evidence>
<dbReference type="Proteomes" id="UP000237718">
    <property type="component" value="Unassembled WGS sequence"/>
</dbReference>
<dbReference type="Pfam" id="PF04991">
    <property type="entry name" value="LicD"/>
    <property type="match status" value="1"/>
</dbReference>
<dbReference type="InterPro" id="IPR007074">
    <property type="entry name" value="LicD/FKTN/FKRP_NTP_transf"/>
</dbReference>
<feature type="domain" description="LicD/FKTN/FKRP nucleotidyltransferase" evidence="1">
    <location>
        <begin position="178"/>
        <end position="204"/>
    </location>
</feature>
<evidence type="ECO:0000313" key="2">
    <source>
        <dbReference type="EMBL" id="PRZ43861.1"/>
    </source>
</evidence>
<sequence>MTDPLFSASITPVSQTDISPAPGVFQVQIGYLGLRLSGILNQKAELPPPERISLEADGLSLRKETLRFDKGTAQFRCRVSRPLLVRLAPDTLLEARIDSLGHPLHDARLPAPGGGSGWRLTLPHAIGGMAEEIARYGPVEKKGHLTPDAAMLQERQAGYLELYDALRAVFERDLNRPLFILYGTLLGQVRAQDFIPGDDDFDVGYPSRATRPEAVRREAIEIMCTLAEQGFVIVLNASGRPFRVRSADGPVWCHLDNRPVFTPGDGHVWLHKQARLPLHLADFEDSEEAVLRGRKVLRPLRPEAFLEAYYGPEWRVPDPGYSNTARPVPKMVTRGLSRICLSGREQQELAKRYPGRIIPERWQPLYPLADYAESLGF</sequence>
<dbReference type="AlphaFoldDB" id="A0A2T1A5I4"/>
<comment type="caution">
    <text evidence="2">The sequence shown here is derived from an EMBL/GenBank/DDBJ whole genome shotgun (WGS) entry which is preliminary data.</text>
</comment>
<evidence type="ECO:0000313" key="3">
    <source>
        <dbReference type="Proteomes" id="UP000237718"/>
    </source>
</evidence>
<dbReference type="EMBL" id="PVUF01000025">
    <property type="protein sequence ID" value="PRZ43861.1"/>
    <property type="molecule type" value="Genomic_DNA"/>
</dbReference>
<protein>
    <submittedName>
        <fullName evidence="2">LicD family protein</fullName>
    </submittedName>
</protein>
<organism evidence="2 3">
    <name type="scientific">Tritonibacter scottomollicae</name>
    <name type="common">Epibacterium scottomollicae</name>
    <dbReference type="NCBI Taxonomy" id="483013"/>
    <lineage>
        <taxon>Bacteria</taxon>
        <taxon>Pseudomonadati</taxon>
        <taxon>Pseudomonadota</taxon>
        <taxon>Alphaproteobacteria</taxon>
        <taxon>Rhodobacterales</taxon>
        <taxon>Paracoccaceae</taxon>
        <taxon>Tritonibacter</taxon>
    </lineage>
</organism>
<name>A0A2T1A5I4_TRISK</name>
<accession>A0A2T1A5I4</accession>
<reference evidence="2 3" key="1">
    <citation type="submission" date="2018-03" db="EMBL/GenBank/DDBJ databases">
        <title>Genomic Encyclopedia of Archaeal and Bacterial Type Strains, Phase II (KMG-II): from individual species to whole genera.</title>
        <authorList>
            <person name="Goeker M."/>
        </authorList>
    </citation>
    <scope>NUCLEOTIDE SEQUENCE [LARGE SCALE GENOMIC DNA]</scope>
    <source>
        <strain evidence="2 3">DSM 25328</strain>
    </source>
</reference>
<dbReference type="GO" id="GO:0009100">
    <property type="term" value="P:glycoprotein metabolic process"/>
    <property type="evidence" value="ECO:0007669"/>
    <property type="project" value="UniProtKB-ARBA"/>
</dbReference>
<gene>
    <name evidence="2" type="ORF">CLV89_1257</name>
</gene>